<comment type="caution">
    <text evidence="7">Lacks conserved residue(s) required for the propagation of feature annotation.</text>
</comment>
<evidence type="ECO:0000256" key="7">
    <source>
        <dbReference type="RuleBase" id="RU363059"/>
    </source>
</evidence>
<comment type="similarity">
    <text evidence="2 7">Belongs to the derlin family.</text>
</comment>
<accession>A0A7S3NNU7</accession>
<feature type="region of interest" description="Disordered" evidence="8">
    <location>
        <begin position="243"/>
        <end position="325"/>
    </location>
</feature>
<feature type="compositionally biased region" description="Low complexity" evidence="8">
    <location>
        <begin position="252"/>
        <end position="262"/>
    </location>
</feature>
<evidence type="ECO:0000256" key="5">
    <source>
        <dbReference type="ARBA" id="ARBA00022989"/>
    </source>
</evidence>
<dbReference type="AlphaFoldDB" id="A0A7S3NNU7"/>
<evidence type="ECO:0000256" key="3">
    <source>
        <dbReference type="ARBA" id="ARBA00022692"/>
    </source>
</evidence>
<comment type="function">
    <text evidence="7">May be involved in the degradation of misfolded endoplasmic reticulum (ER) luminal proteins.</text>
</comment>
<keyword evidence="6 7" id="KW-0472">Membrane</keyword>
<keyword evidence="5 7" id="KW-1133">Transmembrane helix</keyword>
<feature type="transmembrane region" description="Helical" evidence="7">
    <location>
        <begin position="146"/>
        <end position="171"/>
    </location>
</feature>
<protein>
    <recommendedName>
        <fullName evidence="7">Derlin</fullName>
    </recommendedName>
</protein>
<dbReference type="GO" id="GO:0005789">
    <property type="term" value="C:endoplasmic reticulum membrane"/>
    <property type="evidence" value="ECO:0007669"/>
    <property type="project" value="UniProtKB-SubCell"/>
</dbReference>
<gene>
    <name evidence="10" type="ORF">ALAG00032_LOCUS13276</name>
</gene>
<dbReference type="PANTHER" id="PTHR11009">
    <property type="entry name" value="DER1-LIKE PROTEIN, DERLIN"/>
    <property type="match status" value="1"/>
</dbReference>
<evidence type="ECO:0000256" key="6">
    <source>
        <dbReference type="ARBA" id="ARBA00023136"/>
    </source>
</evidence>
<evidence type="ECO:0000313" key="10">
    <source>
        <dbReference type="EMBL" id="CAE0372492.1"/>
    </source>
</evidence>
<organism evidence="10">
    <name type="scientific">Aureoumbra lagunensis</name>
    <dbReference type="NCBI Taxonomy" id="44058"/>
    <lineage>
        <taxon>Eukaryota</taxon>
        <taxon>Sar</taxon>
        <taxon>Stramenopiles</taxon>
        <taxon>Ochrophyta</taxon>
        <taxon>Pelagophyceae</taxon>
        <taxon>Pelagomonadales</taxon>
        <taxon>Aureoumbra</taxon>
    </lineage>
</organism>
<name>A0A7S3NNU7_9STRA</name>
<feature type="compositionally biased region" description="Low complexity" evidence="8">
    <location>
        <begin position="272"/>
        <end position="283"/>
    </location>
</feature>
<dbReference type="EMBL" id="HBIJ01020282">
    <property type="protein sequence ID" value="CAE0372492.1"/>
    <property type="molecule type" value="Transcribed_RNA"/>
</dbReference>
<feature type="chain" id="PRO_5030969220" description="Derlin" evidence="9">
    <location>
        <begin position="20"/>
        <end position="325"/>
    </location>
</feature>
<dbReference type="InterPro" id="IPR035952">
    <property type="entry name" value="Rhomboid-like_sf"/>
</dbReference>
<dbReference type="SUPFAM" id="SSF144091">
    <property type="entry name" value="Rhomboid-like"/>
    <property type="match status" value="1"/>
</dbReference>
<dbReference type="InterPro" id="IPR007599">
    <property type="entry name" value="DER1"/>
</dbReference>
<proteinExistence type="inferred from homology"/>
<comment type="subcellular location">
    <subcellularLocation>
        <location evidence="1 7">Endoplasmic reticulum membrane</location>
        <topology evidence="1 7">Multi-pass membrane protein</topology>
    </subcellularLocation>
</comment>
<dbReference type="GO" id="GO:0006950">
    <property type="term" value="P:response to stress"/>
    <property type="evidence" value="ECO:0007669"/>
    <property type="project" value="UniProtKB-ARBA"/>
</dbReference>
<evidence type="ECO:0000256" key="9">
    <source>
        <dbReference type="SAM" id="SignalP"/>
    </source>
</evidence>
<keyword evidence="3 7" id="KW-0812">Transmembrane</keyword>
<evidence type="ECO:0000256" key="8">
    <source>
        <dbReference type="SAM" id="MobiDB-lite"/>
    </source>
</evidence>
<reference evidence="10" key="1">
    <citation type="submission" date="2021-01" db="EMBL/GenBank/DDBJ databases">
        <authorList>
            <person name="Corre E."/>
            <person name="Pelletier E."/>
            <person name="Niang G."/>
            <person name="Scheremetjew M."/>
            <person name="Finn R."/>
            <person name="Kale V."/>
            <person name="Holt S."/>
            <person name="Cochrane G."/>
            <person name="Meng A."/>
            <person name="Brown T."/>
            <person name="Cohen L."/>
        </authorList>
    </citation>
    <scope>NUCLEOTIDE SEQUENCE</scope>
    <source>
        <strain evidence="10">CCMP1510</strain>
    </source>
</reference>
<keyword evidence="9" id="KW-0732">Signal</keyword>
<feature type="compositionally biased region" description="Acidic residues" evidence="8">
    <location>
        <begin position="289"/>
        <end position="325"/>
    </location>
</feature>
<evidence type="ECO:0000256" key="2">
    <source>
        <dbReference type="ARBA" id="ARBA00008917"/>
    </source>
</evidence>
<sequence length="325" mass="36123">MKKRILVLLGLVLLQECSGLNKPIRRIRRICLIRGGAKEIEESKEPNAIQTQLNKLPVGVRIHVVGVGIVTLLAMSGAFEPEQILALDLPSTLFRLQFWRPFSAACFLGKPSMSWATTLYLLIKYGCELEQEVGSSAYAKFLILQFFLLIGLGSMIGLPFFANSLVTAIIYAASRLHPMANIQFQFGIKLKYYMLPFGLMVIEMLQAQSVAAIIPHICGVLTAHFHHFFAVVWPQIQNDLNGGSSDRRRQVSSSLSPSLSALNKPGRKLFPSSVAQKEASSSSNTQLVELDDAEEEDDDDTLFDDTEFDDDDDLSDDDGLFDEDF</sequence>
<dbReference type="Pfam" id="PF04511">
    <property type="entry name" value="DER1"/>
    <property type="match status" value="1"/>
</dbReference>
<evidence type="ECO:0000256" key="4">
    <source>
        <dbReference type="ARBA" id="ARBA00022824"/>
    </source>
</evidence>
<evidence type="ECO:0000256" key="1">
    <source>
        <dbReference type="ARBA" id="ARBA00004477"/>
    </source>
</evidence>
<feature type="signal peptide" evidence="9">
    <location>
        <begin position="1"/>
        <end position="19"/>
    </location>
</feature>
<keyword evidence="4 7" id="KW-0256">Endoplasmic reticulum</keyword>